<feature type="compositionally biased region" description="Basic and acidic residues" evidence="1">
    <location>
        <begin position="485"/>
        <end position="494"/>
    </location>
</feature>
<feature type="domain" description="AB hydrolase-1" evidence="2">
    <location>
        <begin position="85"/>
        <end position="139"/>
    </location>
</feature>
<dbReference type="AlphaFoldDB" id="A0A813J157"/>
<evidence type="ECO:0000313" key="3">
    <source>
        <dbReference type="EMBL" id="CAE8581880.1"/>
    </source>
</evidence>
<feature type="compositionally biased region" description="Acidic residues" evidence="1">
    <location>
        <begin position="332"/>
        <end position="343"/>
    </location>
</feature>
<evidence type="ECO:0000259" key="2">
    <source>
        <dbReference type="Pfam" id="PF00561"/>
    </source>
</evidence>
<feature type="compositionally biased region" description="Polar residues" evidence="1">
    <location>
        <begin position="569"/>
        <end position="580"/>
    </location>
</feature>
<dbReference type="InterPro" id="IPR000073">
    <property type="entry name" value="AB_hydrolase_1"/>
</dbReference>
<dbReference type="SUPFAM" id="SSF53474">
    <property type="entry name" value="alpha/beta-Hydrolases"/>
    <property type="match status" value="1"/>
</dbReference>
<dbReference type="OrthoDB" id="284184at2759"/>
<dbReference type="Proteomes" id="UP000626109">
    <property type="component" value="Unassembled WGS sequence"/>
</dbReference>
<evidence type="ECO:0000313" key="5">
    <source>
        <dbReference type="Proteomes" id="UP000626109"/>
    </source>
</evidence>
<comment type="caution">
    <text evidence="4">The sequence shown here is derived from an EMBL/GenBank/DDBJ whole genome shotgun (WGS) entry which is preliminary data.</text>
</comment>
<dbReference type="Proteomes" id="UP000654075">
    <property type="component" value="Unassembled WGS sequence"/>
</dbReference>
<dbReference type="Gene3D" id="3.40.50.1820">
    <property type="entry name" value="alpha/beta hydrolase"/>
    <property type="match status" value="1"/>
</dbReference>
<evidence type="ECO:0000313" key="4">
    <source>
        <dbReference type="EMBL" id="CAE8660570.1"/>
    </source>
</evidence>
<dbReference type="InterPro" id="IPR029058">
    <property type="entry name" value="AB_hydrolase_fold"/>
</dbReference>
<organism evidence="4 5">
    <name type="scientific">Polarella glacialis</name>
    <name type="common">Dinoflagellate</name>
    <dbReference type="NCBI Taxonomy" id="89957"/>
    <lineage>
        <taxon>Eukaryota</taxon>
        <taxon>Sar</taxon>
        <taxon>Alveolata</taxon>
        <taxon>Dinophyceae</taxon>
        <taxon>Suessiales</taxon>
        <taxon>Suessiaceae</taxon>
        <taxon>Polarella</taxon>
    </lineage>
</organism>
<protein>
    <recommendedName>
        <fullName evidence="2">AB hydrolase-1 domain-containing protein</fullName>
    </recommendedName>
</protein>
<feature type="compositionally biased region" description="Polar residues" evidence="1">
    <location>
        <begin position="590"/>
        <end position="599"/>
    </location>
</feature>
<dbReference type="Pfam" id="PF00561">
    <property type="entry name" value="Abhydrolase_1"/>
    <property type="match status" value="1"/>
</dbReference>
<proteinExistence type="predicted"/>
<gene>
    <name evidence="3" type="ORF">PGLA1383_LOCUS889</name>
    <name evidence="4" type="ORF">PGLA2088_LOCUS14193</name>
</gene>
<reference evidence="4" key="1">
    <citation type="submission" date="2021-02" db="EMBL/GenBank/DDBJ databases">
        <authorList>
            <person name="Dougan E. K."/>
            <person name="Rhodes N."/>
            <person name="Thang M."/>
            <person name="Chan C."/>
        </authorList>
    </citation>
    <scope>NUCLEOTIDE SEQUENCE</scope>
</reference>
<accession>A0A813J157</accession>
<evidence type="ECO:0000256" key="1">
    <source>
        <dbReference type="SAM" id="MobiDB-lite"/>
    </source>
</evidence>
<evidence type="ECO:0000313" key="6">
    <source>
        <dbReference type="Proteomes" id="UP000654075"/>
    </source>
</evidence>
<feature type="region of interest" description="Disordered" evidence="1">
    <location>
        <begin position="561"/>
        <end position="648"/>
    </location>
</feature>
<sequence length="648" mass="70841">MAVTRHEISHVGGEVFSSIDEPSVRSVLWGELFKEKERSFLRKELEEETACFSIQDTFQMAVRTFWQPEARVAKGGHRHGKFVTMLHGIEYPLVSSWVWVKLVRPLYRKGFSVIAIDLPGFGRSKMNMDPCVKLEAWLKDDWHLICQTLDNLRVPCTHMVATGAQCATIFRMFMGSPHSLEKEHFFYNPSFNAQEVFADLVGPPPPGVGKDWRSLMRLRYEQAATKILKNSKARIWSVIDREWAGHQAIEAQDLLAAAAKHPVLLPRMKLQDVTRNDVCVSHIGANLPMSFLYFCRALQNGIVQFFDDREKPTDVMIALPKFVPFKEIGAEEEAVEDDEDNDDDPRNWGFAPASSQRNLTSGSTPTLTRAASLGALATAPARSNNSKDKISQLDIKDLQKDLKPGTVEMARSRMGAEGYGKLRWTASSQSKHPVRDLESRAETSMMESAKESKYLHGGNPAEFRVQVLSRLTRTQQHFVWASQSRQEEEKDVVETYKPPGSAGSLGVSAQSRKSKTPGSSPPSTAQALHPKSLTGTTPLPGVADAQSRSASNLLALASPGRDALAVSGQPRNARSSTNLSFADDAGGSMGNTRSGSMGSVGSRALVVADKNPSGTSSGGGGNARSSTTLSMSSFKSGMSSGQLPQSGP</sequence>
<feature type="compositionally biased region" description="Low complexity" evidence="1">
    <location>
        <begin position="623"/>
        <end position="641"/>
    </location>
</feature>
<dbReference type="EMBL" id="CAJNNV010000220">
    <property type="protein sequence ID" value="CAE8581880.1"/>
    <property type="molecule type" value="Genomic_DNA"/>
</dbReference>
<feature type="region of interest" description="Disordered" evidence="1">
    <location>
        <begin position="480"/>
        <end position="547"/>
    </location>
</feature>
<name>A0A813J157_POLGL</name>
<feature type="region of interest" description="Disordered" evidence="1">
    <location>
        <begin position="332"/>
        <end position="366"/>
    </location>
</feature>
<keyword evidence="6" id="KW-1185">Reference proteome</keyword>
<feature type="compositionally biased region" description="Polar residues" evidence="1">
    <location>
        <begin position="353"/>
        <end position="365"/>
    </location>
</feature>
<dbReference type="EMBL" id="CAJNNW010017238">
    <property type="protein sequence ID" value="CAE8660570.1"/>
    <property type="molecule type" value="Genomic_DNA"/>
</dbReference>